<dbReference type="SUPFAM" id="SSF53448">
    <property type="entry name" value="Nucleotide-diphospho-sugar transferases"/>
    <property type="match status" value="1"/>
</dbReference>
<dbReference type="CDD" id="cd00761">
    <property type="entry name" value="Glyco_tranf_GTA_type"/>
    <property type="match status" value="1"/>
</dbReference>
<comment type="caution">
    <text evidence="2">The sequence shown here is derived from an EMBL/GenBank/DDBJ whole genome shotgun (WGS) entry which is preliminary data.</text>
</comment>
<dbReference type="EMBL" id="PSKQ01000023">
    <property type="protein sequence ID" value="MBE8722313.1"/>
    <property type="molecule type" value="Genomic_DNA"/>
</dbReference>
<accession>A0ABR9TAE8</accession>
<feature type="domain" description="Glycosyltransferase 2-like" evidence="1">
    <location>
        <begin position="9"/>
        <end position="115"/>
    </location>
</feature>
<organism evidence="2 3">
    <name type="scientific">Sphingobacterium pedocola</name>
    <dbReference type="NCBI Taxonomy" id="2082722"/>
    <lineage>
        <taxon>Bacteria</taxon>
        <taxon>Pseudomonadati</taxon>
        <taxon>Bacteroidota</taxon>
        <taxon>Sphingobacteriia</taxon>
        <taxon>Sphingobacteriales</taxon>
        <taxon>Sphingobacteriaceae</taxon>
        <taxon>Sphingobacterium</taxon>
    </lineage>
</organism>
<dbReference type="Pfam" id="PF00535">
    <property type="entry name" value="Glycos_transf_2"/>
    <property type="match status" value="1"/>
</dbReference>
<name>A0ABR9TAE8_9SPHI</name>
<sequence length="278" mass="32998">MAPTKDLISIVIPAYNVSRTISETIDSVLKQTFRNFEIIVVNDGSRDETEGVVINYANRFREVKLYNQENKGLPATRNEGFGFSKGNFVIFLDGDDKLDPRYIETCYQKFKKYPDLDLVYTDTLLFEAKEGIFDLPDYSYKQLLAGNCIPATAMIKADNFREVGMYDVSLKMTEDWELWIRYLAKFPNVYQVKLPLFHYRKRLSSDSMTDLNSMNNYDISDLARLYIYQKHYNLFTQYGYGLEKLQQLIGEENKYKEKYYNVWYRKLFYQLRNRKKLQ</sequence>
<evidence type="ECO:0000313" key="2">
    <source>
        <dbReference type="EMBL" id="MBE8722313.1"/>
    </source>
</evidence>
<dbReference type="PANTHER" id="PTHR43685:SF2">
    <property type="entry name" value="GLYCOSYLTRANSFERASE 2-LIKE DOMAIN-CONTAINING PROTEIN"/>
    <property type="match status" value="1"/>
</dbReference>
<keyword evidence="3" id="KW-1185">Reference proteome</keyword>
<reference evidence="2 3" key="1">
    <citation type="submission" date="2018-02" db="EMBL/GenBank/DDBJ databases">
        <title>Sphingobacterium KA21.</title>
        <authorList>
            <person name="Vasarhelyi B.M."/>
            <person name="Deshmukh S."/>
            <person name="Balint B."/>
            <person name="Kukolya J."/>
        </authorList>
    </citation>
    <scope>NUCLEOTIDE SEQUENCE [LARGE SCALE GENOMIC DNA]</scope>
    <source>
        <strain evidence="2 3">Ka21</strain>
    </source>
</reference>
<evidence type="ECO:0000259" key="1">
    <source>
        <dbReference type="Pfam" id="PF00535"/>
    </source>
</evidence>
<dbReference type="Proteomes" id="UP000618319">
    <property type="component" value="Unassembled WGS sequence"/>
</dbReference>
<gene>
    <name evidence="2" type="ORF">C4F40_16430</name>
</gene>
<dbReference type="InterPro" id="IPR001173">
    <property type="entry name" value="Glyco_trans_2-like"/>
</dbReference>
<proteinExistence type="predicted"/>
<protein>
    <recommendedName>
        <fullName evidence="1">Glycosyltransferase 2-like domain-containing protein</fullName>
    </recommendedName>
</protein>
<dbReference type="PANTHER" id="PTHR43685">
    <property type="entry name" value="GLYCOSYLTRANSFERASE"/>
    <property type="match status" value="1"/>
</dbReference>
<dbReference type="RefSeq" id="WP_196940226.1">
    <property type="nucleotide sequence ID" value="NZ_MU158690.1"/>
</dbReference>
<dbReference type="InterPro" id="IPR029044">
    <property type="entry name" value="Nucleotide-diphossugar_trans"/>
</dbReference>
<evidence type="ECO:0000313" key="3">
    <source>
        <dbReference type="Proteomes" id="UP000618319"/>
    </source>
</evidence>
<dbReference type="Gene3D" id="3.90.550.10">
    <property type="entry name" value="Spore Coat Polysaccharide Biosynthesis Protein SpsA, Chain A"/>
    <property type="match status" value="1"/>
</dbReference>
<dbReference type="InterPro" id="IPR050834">
    <property type="entry name" value="Glycosyltransf_2"/>
</dbReference>